<keyword evidence="7" id="KW-0812">Transmembrane</keyword>
<dbReference type="PANTHER" id="PTHR34978">
    <property type="entry name" value="POSSIBLE SENSOR-TRANSDUCER PROTEIN BLAR"/>
    <property type="match status" value="1"/>
</dbReference>
<keyword evidence="2" id="KW-0479">Metal-binding</keyword>
<dbReference type="CDD" id="cd07326">
    <property type="entry name" value="M56_BlaR1_MecR1_like"/>
    <property type="match status" value="1"/>
</dbReference>
<comment type="similarity">
    <text evidence="6">Belongs to the peptidase M48 family.</text>
</comment>
<evidence type="ECO:0000256" key="3">
    <source>
        <dbReference type="ARBA" id="ARBA00022801"/>
    </source>
</evidence>
<dbReference type="PANTHER" id="PTHR34978:SF3">
    <property type="entry name" value="SLR0241 PROTEIN"/>
    <property type="match status" value="1"/>
</dbReference>
<keyword evidence="1 6" id="KW-0645">Protease</keyword>
<keyword evidence="7" id="KW-1133">Transmembrane helix</keyword>
<reference evidence="10" key="1">
    <citation type="journal article" date="2019" name="Int. J. Syst. Evol. Microbiol.">
        <title>The Global Catalogue of Microorganisms (GCM) 10K type strain sequencing project: providing services to taxonomists for standard genome sequencing and annotation.</title>
        <authorList>
            <consortium name="The Broad Institute Genomics Platform"/>
            <consortium name="The Broad Institute Genome Sequencing Center for Infectious Disease"/>
            <person name="Wu L."/>
            <person name="Ma J."/>
        </authorList>
    </citation>
    <scope>NUCLEOTIDE SEQUENCE [LARGE SCALE GENOMIC DNA]</scope>
    <source>
        <strain evidence="10">ICMP 6774ER</strain>
    </source>
</reference>
<evidence type="ECO:0000259" key="8">
    <source>
        <dbReference type="Pfam" id="PF01435"/>
    </source>
</evidence>
<dbReference type="InterPro" id="IPR001915">
    <property type="entry name" value="Peptidase_M48"/>
</dbReference>
<dbReference type="Proteomes" id="UP001597368">
    <property type="component" value="Unassembled WGS sequence"/>
</dbReference>
<evidence type="ECO:0000256" key="1">
    <source>
        <dbReference type="ARBA" id="ARBA00022670"/>
    </source>
</evidence>
<keyword evidence="7" id="KW-0472">Membrane</keyword>
<dbReference type="Gene3D" id="3.30.2010.10">
    <property type="entry name" value="Metalloproteases ('zincins'), catalytic domain"/>
    <property type="match status" value="1"/>
</dbReference>
<dbReference type="RefSeq" id="WP_379569771.1">
    <property type="nucleotide sequence ID" value="NZ_JBHUFV010000006.1"/>
</dbReference>
<comment type="cofactor">
    <cofactor evidence="6">
        <name>Zn(2+)</name>
        <dbReference type="ChEBI" id="CHEBI:29105"/>
    </cofactor>
    <text evidence="6">Binds 1 zinc ion per subunit.</text>
</comment>
<feature type="domain" description="Peptidase M48" evidence="8">
    <location>
        <begin position="135"/>
        <end position="204"/>
    </location>
</feature>
<dbReference type="Pfam" id="PF01435">
    <property type="entry name" value="Peptidase_M48"/>
    <property type="match status" value="1"/>
</dbReference>
<dbReference type="InterPro" id="IPR052173">
    <property type="entry name" value="Beta-lactam_resp_regulator"/>
</dbReference>
<protein>
    <submittedName>
        <fullName evidence="9">M56 family metallopeptidase</fullName>
    </submittedName>
</protein>
<keyword evidence="4 6" id="KW-0862">Zinc</keyword>
<proteinExistence type="inferred from homology"/>
<evidence type="ECO:0000313" key="10">
    <source>
        <dbReference type="Proteomes" id="UP001597368"/>
    </source>
</evidence>
<comment type="caution">
    <text evidence="9">The sequence shown here is derived from an EMBL/GenBank/DDBJ whole genome shotgun (WGS) entry which is preliminary data.</text>
</comment>
<evidence type="ECO:0000256" key="4">
    <source>
        <dbReference type="ARBA" id="ARBA00022833"/>
    </source>
</evidence>
<evidence type="ECO:0000256" key="5">
    <source>
        <dbReference type="ARBA" id="ARBA00023049"/>
    </source>
</evidence>
<keyword evidence="3 6" id="KW-0378">Hydrolase</keyword>
<evidence type="ECO:0000256" key="7">
    <source>
        <dbReference type="SAM" id="Phobius"/>
    </source>
</evidence>
<organism evidence="9 10">
    <name type="scientific">Nonomuraea mangrovi</name>
    <dbReference type="NCBI Taxonomy" id="2316207"/>
    <lineage>
        <taxon>Bacteria</taxon>
        <taxon>Bacillati</taxon>
        <taxon>Actinomycetota</taxon>
        <taxon>Actinomycetes</taxon>
        <taxon>Streptosporangiales</taxon>
        <taxon>Streptosporangiaceae</taxon>
        <taxon>Nonomuraea</taxon>
    </lineage>
</organism>
<sequence length="312" mass="32813">MTVWLIAAGAAVLPAALGSRMARRLASAAWTFRYPRAALVLWQAVGLAGGLGAVCVGLVAAVWPLAAVFPHGMHTLARQIAGGHGLDGLGPVQMGALAWSAGLSVWLLAHTIRVAAKTVLDQRRQRLLVDVVADHLPMHDVYVLPSEGCVAYCVPGRHGRVVLSRGTLDLLCAQELDAVLAHERAHARGRHDLVLLPFLALNHAFPWLPLVATARQAVAVLLEMIADDHARQVHGELPLARALVRMAAPAAGKGAGAFALADAGLTERLERLLGRRLESGWVPAAAYSAAGLLLSGPLAVLVAPLLCVAIWV</sequence>
<evidence type="ECO:0000256" key="6">
    <source>
        <dbReference type="RuleBase" id="RU003983"/>
    </source>
</evidence>
<gene>
    <name evidence="9" type="ORF">ACFSKW_05415</name>
</gene>
<evidence type="ECO:0000256" key="2">
    <source>
        <dbReference type="ARBA" id="ARBA00022723"/>
    </source>
</evidence>
<dbReference type="EMBL" id="JBHUFV010000006">
    <property type="protein sequence ID" value="MFD1930913.1"/>
    <property type="molecule type" value="Genomic_DNA"/>
</dbReference>
<feature type="transmembrane region" description="Helical" evidence="7">
    <location>
        <begin position="285"/>
        <end position="311"/>
    </location>
</feature>
<evidence type="ECO:0000313" key="9">
    <source>
        <dbReference type="EMBL" id="MFD1930913.1"/>
    </source>
</evidence>
<name>A0ABW4SN61_9ACTN</name>
<keyword evidence="5 6" id="KW-0482">Metalloprotease</keyword>
<accession>A0ABW4SN61</accession>
<keyword evidence="10" id="KW-1185">Reference proteome</keyword>
<feature type="transmembrane region" description="Helical" evidence="7">
    <location>
        <begin position="42"/>
        <end position="69"/>
    </location>
</feature>